<gene>
    <name evidence="2" type="ORF">SAMN05216188_10256</name>
</gene>
<accession>A0A1H9D8T0</accession>
<feature type="transmembrane region" description="Helical" evidence="1">
    <location>
        <begin position="190"/>
        <end position="206"/>
    </location>
</feature>
<sequence length="213" mass="22312">MSLTTNSRVAISLVRPVSRAIDWIPFAAVLVATAGLAVATGDQVRPYNLAATVRLSALLLGATAGFALVDAASDATAATPVPRWLRQWTRTVLAFAAAMAAWGVVFAVLASRSMAGTELGFGGYLLEAAVCVSAGLACTAVVVRHRGADRSAAVSGAAVLLAVAASTLFYPGRVWPLPVEPDWAPVHDGWLLFAPIPLAVLAFANRERHRQRR</sequence>
<keyword evidence="1" id="KW-0472">Membrane</keyword>
<feature type="transmembrane region" description="Helical" evidence="1">
    <location>
        <begin position="51"/>
        <end position="71"/>
    </location>
</feature>
<dbReference type="RefSeq" id="WP_089949536.1">
    <property type="nucleotide sequence ID" value="NZ_FOFR01000002.1"/>
</dbReference>
<organism evidence="2 3">
    <name type="scientific">Lentzea xinjiangensis</name>
    <dbReference type="NCBI Taxonomy" id="402600"/>
    <lineage>
        <taxon>Bacteria</taxon>
        <taxon>Bacillati</taxon>
        <taxon>Actinomycetota</taxon>
        <taxon>Actinomycetes</taxon>
        <taxon>Pseudonocardiales</taxon>
        <taxon>Pseudonocardiaceae</taxon>
        <taxon>Lentzea</taxon>
    </lineage>
</organism>
<dbReference type="STRING" id="402600.SAMN05216188_10256"/>
<evidence type="ECO:0000313" key="2">
    <source>
        <dbReference type="EMBL" id="SEQ09886.1"/>
    </source>
</evidence>
<evidence type="ECO:0008006" key="4">
    <source>
        <dbReference type="Google" id="ProtNLM"/>
    </source>
</evidence>
<keyword evidence="1" id="KW-1133">Transmembrane helix</keyword>
<feature type="transmembrane region" description="Helical" evidence="1">
    <location>
        <begin position="20"/>
        <end position="39"/>
    </location>
</feature>
<dbReference type="OrthoDB" id="3693622at2"/>
<name>A0A1H9D8T0_9PSEU</name>
<dbReference type="Proteomes" id="UP000199352">
    <property type="component" value="Unassembled WGS sequence"/>
</dbReference>
<proteinExistence type="predicted"/>
<feature type="transmembrane region" description="Helical" evidence="1">
    <location>
        <begin position="152"/>
        <end position="170"/>
    </location>
</feature>
<dbReference type="EMBL" id="FOFR01000002">
    <property type="protein sequence ID" value="SEQ09886.1"/>
    <property type="molecule type" value="Genomic_DNA"/>
</dbReference>
<evidence type="ECO:0000256" key="1">
    <source>
        <dbReference type="SAM" id="Phobius"/>
    </source>
</evidence>
<reference evidence="3" key="1">
    <citation type="submission" date="2016-10" db="EMBL/GenBank/DDBJ databases">
        <authorList>
            <person name="Varghese N."/>
            <person name="Submissions S."/>
        </authorList>
    </citation>
    <scope>NUCLEOTIDE SEQUENCE [LARGE SCALE GENOMIC DNA]</scope>
    <source>
        <strain evidence="3">CGMCC 4.3525</strain>
    </source>
</reference>
<keyword evidence="1" id="KW-0812">Transmembrane</keyword>
<feature type="transmembrane region" description="Helical" evidence="1">
    <location>
        <begin position="92"/>
        <end position="115"/>
    </location>
</feature>
<dbReference type="AlphaFoldDB" id="A0A1H9D8T0"/>
<keyword evidence="3" id="KW-1185">Reference proteome</keyword>
<feature type="transmembrane region" description="Helical" evidence="1">
    <location>
        <begin position="121"/>
        <end position="143"/>
    </location>
</feature>
<protein>
    <recommendedName>
        <fullName evidence="4">ABC-2 type transport system permease protein</fullName>
    </recommendedName>
</protein>
<evidence type="ECO:0000313" key="3">
    <source>
        <dbReference type="Proteomes" id="UP000199352"/>
    </source>
</evidence>